<dbReference type="EMBL" id="JBHSRS010000084">
    <property type="protein sequence ID" value="MFC6284296.1"/>
    <property type="molecule type" value="Genomic_DNA"/>
</dbReference>
<proteinExistence type="predicted"/>
<gene>
    <name evidence="1" type="ORF">ACFQND_23985</name>
</gene>
<evidence type="ECO:0000313" key="1">
    <source>
        <dbReference type="EMBL" id="MFC6284296.1"/>
    </source>
</evidence>
<dbReference type="Proteomes" id="UP001596270">
    <property type="component" value="Unassembled WGS sequence"/>
</dbReference>
<name>A0ABW1U337_9BURK</name>
<comment type="caution">
    <text evidence="1">The sequence shown here is derived from an EMBL/GenBank/DDBJ whole genome shotgun (WGS) entry which is preliminary data.</text>
</comment>
<dbReference type="RefSeq" id="WP_377415235.1">
    <property type="nucleotide sequence ID" value="NZ_JBHSRS010000084.1"/>
</dbReference>
<sequence length="73" mass="7622">MTQSPRNGAAGGTSPVEFEQRHSQLLTGVQETRGDSRAFLQEEQDIHAHSVLEASGAPSLGSTVANRGGSVCD</sequence>
<protein>
    <submittedName>
        <fullName evidence="1">Uncharacterized protein</fullName>
    </submittedName>
</protein>
<evidence type="ECO:0000313" key="2">
    <source>
        <dbReference type="Proteomes" id="UP001596270"/>
    </source>
</evidence>
<reference evidence="2" key="1">
    <citation type="journal article" date="2019" name="Int. J. Syst. Evol. Microbiol.">
        <title>The Global Catalogue of Microorganisms (GCM) 10K type strain sequencing project: providing services to taxonomists for standard genome sequencing and annotation.</title>
        <authorList>
            <consortium name="The Broad Institute Genomics Platform"/>
            <consortium name="The Broad Institute Genome Sequencing Center for Infectious Disease"/>
            <person name="Wu L."/>
            <person name="Ma J."/>
        </authorList>
    </citation>
    <scope>NUCLEOTIDE SEQUENCE [LARGE SCALE GENOMIC DNA]</scope>
    <source>
        <strain evidence="2">CCUG 39402</strain>
    </source>
</reference>
<keyword evidence="2" id="KW-1185">Reference proteome</keyword>
<accession>A0ABW1U337</accession>
<organism evidence="1 2">
    <name type="scientific">Polaromonas aquatica</name>
    <dbReference type="NCBI Taxonomy" id="332657"/>
    <lineage>
        <taxon>Bacteria</taxon>
        <taxon>Pseudomonadati</taxon>
        <taxon>Pseudomonadota</taxon>
        <taxon>Betaproteobacteria</taxon>
        <taxon>Burkholderiales</taxon>
        <taxon>Comamonadaceae</taxon>
        <taxon>Polaromonas</taxon>
    </lineage>
</organism>